<protein>
    <submittedName>
        <fullName evidence="2">Unannotated protein</fullName>
    </submittedName>
</protein>
<sequence length="547" mass="59673">MPSTWWCSPATLDGAPTPVAAVELLRRAGFEFGAPQPTSRTLLDTADGRLHCAGARLEARPVYLPGTADAVELVADGGGLPTRRLIVERLPRRPDELPPGHLRDRLADLVGVRALVAQLTVTSQCAHALRRDGDGTPVARLELHDDVLVDLTERRHLGLDPRADVDDLSATAADTRPLTWCIEHHHLSGPPSATRRVRRALADVHAVGDGDALDRLAALADVDLDGSASSTCVRLRRQMRAEDAYRDVLHRLGDGVAATWQGAADDVDPEFLHDLRTALRRARTLLKGARHVLPEAARLDALSLADSLASLTGEARDLDVHVLDWPSFVDGLDPADAEALGPIHRALEAHRAAAHVRLRDALDGTGRTRWLAQWRAAIDAPPPIPGRRPRDARRRAGKVVADRLEQAHRRVLRDGRRLTPTAPAEAYHELRKDVKRLRATVDGFGSLAAPPHRRAYVARLKPIQDHLGRLQDTAVQRAEIDGFLRDPGDPGDPGDPPDTTRVALANVVATLDARHDELIASFAGVFGRFDRGGTQRALDRVLDDLRR</sequence>
<dbReference type="AlphaFoldDB" id="A0A6J6E9X7"/>
<dbReference type="SMART" id="SM00880">
    <property type="entry name" value="CHAD"/>
    <property type="match status" value="1"/>
</dbReference>
<dbReference type="PANTHER" id="PTHR39339">
    <property type="entry name" value="SLR1444 PROTEIN"/>
    <property type="match status" value="1"/>
</dbReference>
<dbReference type="InterPro" id="IPR038186">
    <property type="entry name" value="CHAD_dom_sf"/>
</dbReference>
<name>A0A6J6E9X7_9ZZZZ</name>
<dbReference type="PANTHER" id="PTHR39339:SF1">
    <property type="entry name" value="CHAD DOMAIN-CONTAINING PROTEIN"/>
    <property type="match status" value="1"/>
</dbReference>
<dbReference type="InterPro" id="IPR007899">
    <property type="entry name" value="CHAD_dom"/>
</dbReference>
<proteinExistence type="predicted"/>
<reference evidence="2" key="1">
    <citation type="submission" date="2020-05" db="EMBL/GenBank/DDBJ databases">
        <authorList>
            <person name="Chiriac C."/>
            <person name="Salcher M."/>
            <person name="Ghai R."/>
            <person name="Kavagutti S V."/>
        </authorList>
    </citation>
    <scope>NUCLEOTIDE SEQUENCE</scope>
</reference>
<dbReference type="PROSITE" id="PS51708">
    <property type="entry name" value="CHAD"/>
    <property type="match status" value="1"/>
</dbReference>
<feature type="domain" description="CHAD" evidence="1">
    <location>
        <begin position="237"/>
        <end position="547"/>
    </location>
</feature>
<evidence type="ECO:0000259" key="1">
    <source>
        <dbReference type="PROSITE" id="PS51708"/>
    </source>
</evidence>
<evidence type="ECO:0000313" key="2">
    <source>
        <dbReference type="EMBL" id="CAB4572114.1"/>
    </source>
</evidence>
<accession>A0A6J6E9X7</accession>
<dbReference type="Gene3D" id="1.40.20.10">
    <property type="entry name" value="CHAD domain"/>
    <property type="match status" value="1"/>
</dbReference>
<organism evidence="2">
    <name type="scientific">freshwater metagenome</name>
    <dbReference type="NCBI Taxonomy" id="449393"/>
    <lineage>
        <taxon>unclassified sequences</taxon>
        <taxon>metagenomes</taxon>
        <taxon>ecological metagenomes</taxon>
    </lineage>
</organism>
<dbReference type="EMBL" id="CAEZSR010000102">
    <property type="protein sequence ID" value="CAB4572114.1"/>
    <property type="molecule type" value="Genomic_DNA"/>
</dbReference>
<gene>
    <name evidence="2" type="ORF">UFOPK1493_02467</name>
</gene>
<dbReference type="Pfam" id="PF05235">
    <property type="entry name" value="CHAD"/>
    <property type="match status" value="1"/>
</dbReference>